<evidence type="ECO:0000256" key="1">
    <source>
        <dbReference type="SAM" id="Phobius"/>
    </source>
</evidence>
<proteinExistence type="predicted"/>
<organism evidence="2 3">
    <name type="scientific">Pelagimonas varians</name>
    <dbReference type="NCBI Taxonomy" id="696760"/>
    <lineage>
        <taxon>Bacteria</taxon>
        <taxon>Pseudomonadati</taxon>
        <taxon>Pseudomonadota</taxon>
        <taxon>Alphaproteobacteria</taxon>
        <taxon>Rhodobacterales</taxon>
        <taxon>Roseobacteraceae</taxon>
        <taxon>Pelagimonas</taxon>
    </lineage>
</organism>
<feature type="transmembrane region" description="Helical" evidence="1">
    <location>
        <begin position="33"/>
        <end position="53"/>
    </location>
</feature>
<keyword evidence="1" id="KW-0812">Transmembrane</keyword>
<sequence>MPTAAKLIAALFLAALGFAVSELIKTQMPASTGFGRFSLVNAGIGFACGWVVVGTRAGRGFAAGISNGFTGVAALVFWGLFVQSANEMVIRSMKNRYDGAVEAFAAVFELFVRLGENLVNVPVISSLILGAVVTGLVSEFAARHWR</sequence>
<keyword evidence="3" id="KW-1185">Reference proteome</keyword>
<keyword evidence="1" id="KW-1133">Transmembrane helix</keyword>
<gene>
    <name evidence="2" type="ORF">PEV8663_00427</name>
</gene>
<keyword evidence="1" id="KW-0472">Membrane</keyword>
<dbReference type="AlphaFoldDB" id="A0A238JVK1"/>
<name>A0A238JVK1_9RHOB</name>
<evidence type="ECO:0000313" key="3">
    <source>
        <dbReference type="Proteomes" id="UP000220836"/>
    </source>
</evidence>
<dbReference type="Proteomes" id="UP000220836">
    <property type="component" value="Unassembled WGS sequence"/>
</dbReference>
<evidence type="ECO:0008006" key="4">
    <source>
        <dbReference type="Google" id="ProtNLM"/>
    </source>
</evidence>
<dbReference type="InterPro" id="IPR047784">
    <property type="entry name" value="TrgA"/>
</dbReference>
<reference evidence="2 3" key="1">
    <citation type="submission" date="2017-05" db="EMBL/GenBank/DDBJ databases">
        <authorList>
            <person name="Song R."/>
            <person name="Chenine A.L."/>
            <person name="Ruprecht R.M."/>
        </authorList>
    </citation>
    <scope>NUCLEOTIDE SEQUENCE [LARGE SCALE GENOMIC DNA]</scope>
    <source>
        <strain evidence="2 3">CECT 8663</strain>
    </source>
</reference>
<feature type="transmembrane region" description="Helical" evidence="1">
    <location>
        <begin position="123"/>
        <end position="142"/>
    </location>
</feature>
<evidence type="ECO:0000313" key="2">
    <source>
        <dbReference type="EMBL" id="SMX34217.1"/>
    </source>
</evidence>
<dbReference type="NCBIfam" id="NF033773">
    <property type="entry name" value="tellur_TrgA"/>
    <property type="match status" value="1"/>
</dbReference>
<dbReference type="OrthoDB" id="7869508at2"/>
<dbReference type="EMBL" id="FXYH01000001">
    <property type="protein sequence ID" value="SMX34217.1"/>
    <property type="molecule type" value="Genomic_DNA"/>
</dbReference>
<protein>
    <recommendedName>
        <fullName evidence="4">Tellurium resistance protein</fullName>
    </recommendedName>
</protein>
<dbReference type="RefSeq" id="WP_097802952.1">
    <property type="nucleotide sequence ID" value="NZ_FXYH01000001.1"/>
</dbReference>
<feature type="transmembrane region" description="Helical" evidence="1">
    <location>
        <begin position="60"/>
        <end position="81"/>
    </location>
</feature>
<accession>A0A238JVK1</accession>